<dbReference type="AlphaFoldDB" id="A0A9P8GIW2"/>
<sequence>MAEPPPPPPATMTITVDIPMLANIFQSTHNLRTEVHNLQMEIRDLRTDFSTRLEAVEAQLARQPTIQSAPNVTADLPQDFADGPALRHDNSVRQEEDLTLEDIVTQEDVTTGTQEDNIVHDDEDLSTHTQQDVVVTQEDARTSEEDLTHENAVTHTHEDREKLAREDGQGSINSSSPSVDGGITVVAKPVVPVPAAGTKRKRTVRDTPAYINRSGFMIRSSDDQLAEKRNGEAEGPSRLESPFDNNDDRDDSSDGVDEIPPKPPVRPQLPPSTSTQTVRPRRPRAEEAGLDRFVAPKPGESTRSRSGRTLKQTQRPSGPQRDVQQVTGLEQAPVTEGPAKDQTAHNSAPKTPPSKTAPDTTARRPVKRRKGSLNDASNHAVDRPPRLTRSQAKALEEKS</sequence>
<evidence type="ECO:0000313" key="2">
    <source>
        <dbReference type="EMBL" id="KAH0221668.1"/>
    </source>
</evidence>
<dbReference type="Proteomes" id="UP000767238">
    <property type="component" value="Unassembled WGS sequence"/>
</dbReference>
<feature type="compositionally biased region" description="Polar residues" evidence="1">
    <location>
        <begin position="344"/>
        <end position="359"/>
    </location>
</feature>
<gene>
    <name evidence="2" type="ORF">KCV03_g4930</name>
</gene>
<feature type="region of interest" description="Disordered" evidence="1">
    <location>
        <begin position="106"/>
        <end position="183"/>
    </location>
</feature>
<dbReference type="OrthoDB" id="3934669at2759"/>
<feature type="compositionally biased region" description="Pro residues" evidence="1">
    <location>
        <begin position="261"/>
        <end position="270"/>
    </location>
</feature>
<feature type="compositionally biased region" description="Basic and acidic residues" evidence="1">
    <location>
        <begin position="220"/>
        <end position="237"/>
    </location>
</feature>
<organism evidence="2 3">
    <name type="scientific">Aureobasidium melanogenum</name>
    <name type="common">Aureobasidium pullulans var. melanogenum</name>
    <dbReference type="NCBI Taxonomy" id="46634"/>
    <lineage>
        <taxon>Eukaryota</taxon>
        <taxon>Fungi</taxon>
        <taxon>Dikarya</taxon>
        <taxon>Ascomycota</taxon>
        <taxon>Pezizomycotina</taxon>
        <taxon>Dothideomycetes</taxon>
        <taxon>Dothideomycetidae</taxon>
        <taxon>Dothideales</taxon>
        <taxon>Saccotheciaceae</taxon>
        <taxon>Aureobasidium</taxon>
    </lineage>
</organism>
<accession>A0A9P8GIW2</accession>
<proteinExistence type="predicted"/>
<feature type="compositionally biased region" description="Basic and acidic residues" evidence="1">
    <location>
        <begin position="155"/>
        <end position="168"/>
    </location>
</feature>
<reference evidence="2" key="2">
    <citation type="submission" date="2021-08" db="EMBL/GenBank/DDBJ databases">
        <authorList>
            <person name="Gostincar C."/>
            <person name="Sun X."/>
            <person name="Song Z."/>
            <person name="Gunde-Cimerman N."/>
        </authorList>
    </citation>
    <scope>NUCLEOTIDE SEQUENCE</scope>
    <source>
        <strain evidence="2">EXF-8016</strain>
    </source>
</reference>
<reference evidence="2" key="1">
    <citation type="journal article" date="2021" name="J Fungi (Basel)">
        <title>Virulence traits and population genomics of the black yeast Aureobasidium melanogenum.</title>
        <authorList>
            <person name="Cernosa A."/>
            <person name="Sun X."/>
            <person name="Gostincar C."/>
            <person name="Fang C."/>
            <person name="Gunde-Cimerman N."/>
            <person name="Song Z."/>
        </authorList>
    </citation>
    <scope>NUCLEOTIDE SEQUENCE</scope>
    <source>
        <strain evidence="2">EXF-8016</strain>
    </source>
</reference>
<feature type="compositionally biased region" description="Acidic residues" evidence="1">
    <location>
        <begin position="245"/>
        <end position="257"/>
    </location>
</feature>
<evidence type="ECO:0000313" key="3">
    <source>
        <dbReference type="Proteomes" id="UP000767238"/>
    </source>
</evidence>
<comment type="caution">
    <text evidence="2">The sequence shown here is derived from an EMBL/GenBank/DDBJ whole genome shotgun (WGS) entry which is preliminary data.</text>
</comment>
<feature type="compositionally biased region" description="Polar residues" evidence="1">
    <location>
        <begin position="107"/>
        <end position="116"/>
    </location>
</feature>
<protein>
    <submittedName>
        <fullName evidence="2">Uncharacterized protein</fullName>
    </submittedName>
</protein>
<name>A0A9P8GIW2_AURME</name>
<dbReference type="EMBL" id="JAHFYH010000031">
    <property type="protein sequence ID" value="KAH0221668.1"/>
    <property type="molecule type" value="Genomic_DNA"/>
</dbReference>
<evidence type="ECO:0000256" key="1">
    <source>
        <dbReference type="SAM" id="MobiDB-lite"/>
    </source>
</evidence>
<feature type="non-terminal residue" evidence="2">
    <location>
        <position position="1"/>
    </location>
</feature>
<feature type="region of interest" description="Disordered" evidence="1">
    <location>
        <begin position="215"/>
        <end position="399"/>
    </location>
</feature>
<feature type="compositionally biased region" description="Polar residues" evidence="1">
    <location>
        <begin position="307"/>
        <end position="328"/>
    </location>
</feature>
<feature type="compositionally biased region" description="Basic and acidic residues" evidence="1">
    <location>
        <begin position="138"/>
        <end position="149"/>
    </location>
</feature>